<sequence length="332" mass="35770">MVVETAAKPPGKAVKPDDPTVVISKMLSWLLRHGIKHKSVGLTSDSADGWVKVNDVLASDYFKDMTREILMKVIVDSNAQKLRYQLSPDCVYIRAYNKDEKKAFKEGATSAAAASVPSPEKKRGAVTGTLRGDAPEFVPSSNPLLPPMQAAGYPPFPLPFPYPQLGQQPTMMPPYIPVQVQHKGAATGNVTRELGRIKSFYDDKGYGFIECPRVTQQFGRDLFVHKAQLNGFKVGDEVTLTVTVNEAGMPQAQDLQSATGSPAPKGKGKGKEKGKERGKDKGEGKGKEGKGKGEGKGKADGKGKAEGKGKTKDGKKKKKEEKKEEAEAAAED</sequence>
<dbReference type="EC" id="2.7.1.160" evidence="2"/>
<dbReference type="PROSITE" id="PS51857">
    <property type="entry name" value="CSD_2"/>
    <property type="match status" value="1"/>
</dbReference>
<evidence type="ECO:0000259" key="5">
    <source>
        <dbReference type="PROSITE" id="PS51857"/>
    </source>
</evidence>
<feature type="compositionally biased region" description="Basic and acidic residues" evidence="4">
    <location>
        <begin position="269"/>
        <end position="312"/>
    </location>
</feature>
<dbReference type="Gene3D" id="2.40.50.140">
    <property type="entry name" value="Nucleic acid-binding proteins"/>
    <property type="match status" value="1"/>
</dbReference>
<evidence type="ECO:0000256" key="1">
    <source>
        <dbReference type="ARBA" id="ARBA00003343"/>
    </source>
</evidence>
<feature type="region of interest" description="Disordered" evidence="4">
    <location>
        <begin position="249"/>
        <end position="332"/>
    </location>
</feature>
<dbReference type="Gene3D" id="1.10.10.970">
    <property type="entry name" value="RNA 2'-phosphotransferase, Tpt1/KptA family, N-terminal domain"/>
    <property type="match status" value="1"/>
</dbReference>
<dbReference type="InterPro" id="IPR002745">
    <property type="entry name" value="Ptrans_KptA/Tpt1"/>
</dbReference>
<keyword evidence="7" id="KW-1185">Reference proteome</keyword>
<evidence type="ECO:0000256" key="3">
    <source>
        <dbReference type="ARBA" id="ARBA00047949"/>
    </source>
</evidence>
<dbReference type="SUPFAM" id="SSF56399">
    <property type="entry name" value="ADP-ribosylation"/>
    <property type="match status" value="1"/>
</dbReference>
<dbReference type="InterPro" id="IPR012340">
    <property type="entry name" value="NA-bd_OB-fold"/>
</dbReference>
<dbReference type="Pfam" id="PF01885">
    <property type="entry name" value="PTS_2-RNA"/>
    <property type="match status" value="1"/>
</dbReference>
<protein>
    <recommendedName>
        <fullName evidence="2">2'-phosphotransferase</fullName>
        <ecNumber evidence="2">2.7.1.160</ecNumber>
    </recommendedName>
</protein>
<comment type="caution">
    <text evidence="6">The sequence shown here is derived from an EMBL/GenBank/DDBJ whole genome shotgun (WGS) entry which is preliminary data.</text>
</comment>
<name>A0ABP0MMD2_9DINO</name>
<reference evidence="6 7" key="1">
    <citation type="submission" date="2024-02" db="EMBL/GenBank/DDBJ databases">
        <authorList>
            <person name="Chen Y."/>
            <person name="Shah S."/>
            <person name="Dougan E. K."/>
            <person name="Thang M."/>
            <person name="Chan C."/>
        </authorList>
    </citation>
    <scope>NUCLEOTIDE SEQUENCE [LARGE SCALE GENOMIC DNA]</scope>
</reference>
<gene>
    <name evidence="6" type="ORF">SCF082_LOCUS28772</name>
</gene>
<dbReference type="SMART" id="SM00357">
    <property type="entry name" value="CSP"/>
    <property type="match status" value="1"/>
</dbReference>
<proteinExistence type="predicted"/>
<dbReference type="InterPro" id="IPR042080">
    <property type="entry name" value="RNA_2'-PTrans_N"/>
</dbReference>
<dbReference type="EMBL" id="CAXAMM010022847">
    <property type="protein sequence ID" value="CAK9052636.1"/>
    <property type="molecule type" value="Genomic_DNA"/>
</dbReference>
<comment type="function">
    <text evidence="1">Catalyzes the last step of tRNA splicing, the transfer of the splice junction 2'-phosphate from ligated tRNA to NAD to produce ADP-ribose 1''-2'' cyclic phosphate.</text>
</comment>
<evidence type="ECO:0000313" key="7">
    <source>
        <dbReference type="Proteomes" id="UP001642464"/>
    </source>
</evidence>
<evidence type="ECO:0000313" key="6">
    <source>
        <dbReference type="EMBL" id="CAK9052636.1"/>
    </source>
</evidence>
<evidence type="ECO:0000256" key="4">
    <source>
        <dbReference type="SAM" id="MobiDB-lite"/>
    </source>
</evidence>
<feature type="domain" description="CSD" evidence="5">
    <location>
        <begin position="192"/>
        <end position="257"/>
    </location>
</feature>
<comment type="catalytic activity">
    <reaction evidence="3">
        <text>2'-phospho-[ligated tRNA] + NAD(+) = mature tRNA + ADP-alpha-D-ribose 1'',2''-cyclic phosphate + nicotinamide</text>
        <dbReference type="Rhea" id="RHEA:23324"/>
        <dbReference type="Rhea" id="RHEA-COMP:11106"/>
        <dbReference type="Rhea" id="RHEA-COMP:11107"/>
        <dbReference type="ChEBI" id="CHEBI:17154"/>
        <dbReference type="ChEBI" id="CHEBI:57540"/>
        <dbReference type="ChEBI" id="CHEBI:76596"/>
        <dbReference type="ChEBI" id="CHEBI:82883"/>
        <dbReference type="ChEBI" id="CHEBI:85027"/>
        <dbReference type="EC" id="2.7.1.160"/>
    </reaction>
</comment>
<organism evidence="6 7">
    <name type="scientific">Durusdinium trenchii</name>
    <dbReference type="NCBI Taxonomy" id="1381693"/>
    <lineage>
        <taxon>Eukaryota</taxon>
        <taxon>Sar</taxon>
        <taxon>Alveolata</taxon>
        <taxon>Dinophyceae</taxon>
        <taxon>Suessiales</taxon>
        <taxon>Symbiodiniaceae</taxon>
        <taxon>Durusdinium</taxon>
    </lineage>
</organism>
<evidence type="ECO:0000256" key="2">
    <source>
        <dbReference type="ARBA" id="ARBA00012007"/>
    </source>
</evidence>
<dbReference type="InterPro" id="IPR002059">
    <property type="entry name" value="CSP_DNA-bd"/>
</dbReference>
<dbReference type="InterPro" id="IPR011129">
    <property type="entry name" value="CSD"/>
</dbReference>
<dbReference type="SUPFAM" id="SSF50249">
    <property type="entry name" value="Nucleic acid-binding proteins"/>
    <property type="match status" value="1"/>
</dbReference>
<accession>A0ABP0MMD2</accession>
<dbReference type="Proteomes" id="UP001642464">
    <property type="component" value="Unassembled WGS sequence"/>
</dbReference>